<evidence type="ECO:0008006" key="4">
    <source>
        <dbReference type="Google" id="ProtNLM"/>
    </source>
</evidence>
<protein>
    <recommendedName>
        <fullName evidence="4">Secreted protein</fullName>
    </recommendedName>
</protein>
<keyword evidence="3" id="KW-1185">Reference proteome</keyword>
<evidence type="ECO:0000313" key="3">
    <source>
        <dbReference type="Proteomes" id="UP001253545"/>
    </source>
</evidence>
<dbReference type="RefSeq" id="WP_311368813.1">
    <property type="nucleotide sequence ID" value="NZ_JAVRHX010000002.1"/>
</dbReference>
<dbReference type="EMBL" id="JAVRHX010000002">
    <property type="protein sequence ID" value="MDT0595303.1"/>
    <property type="molecule type" value="Genomic_DNA"/>
</dbReference>
<evidence type="ECO:0000256" key="1">
    <source>
        <dbReference type="SAM" id="Phobius"/>
    </source>
</evidence>
<dbReference type="Proteomes" id="UP001253545">
    <property type="component" value="Unassembled WGS sequence"/>
</dbReference>
<keyword evidence="1" id="KW-1133">Transmembrane helix</keyword>
<comment type="caution">
    <text evidence="2">The sequence shown here is derived from an EMBL/GenBank/DDBJ whole genome shotgun (WGS) entry which is preliminary data.</text>
</comment>
<reference evidence="2 3" key="1">
    <citation type="submission" date="2023-09" db="EMBL/GenBank/DDBJ databases">
        <authorList>
            <person name="Rey-Velasco X."/>
        </authorList>
    </citation>
    <scope>NUCLEOTIDE SEQUENCE [LARGE SCALE GENOMIC DNA]</scope>
    <source>
        <strain evidence="2 3">P117</strain>
    </source>
</reference>
<proteinExistence type="predicted"/>
<name>A0ABU2ZRP3_9ALTE</name>
<gene>
    <name evidence="2" type="ORF">RM552_10640</name>
</gene>
<feature type="transmembrane region" description="Helical" evidence="1">
    <location>
        <begin position="20"/>
        <end position="39"/>
    </location>
</feature>
<organism evidence="2 3">
    <name type="scientific">Glaciecola petra</name>
    <dbReference type="NCBI Taxonomy" id="3075602"/>
    <lineage>
        <taxon>Bacteria</taxon>
        <taxon>Pseudomonadati</taxon>
        <taxon>Pseudomonadota</taxon>
        <taxon>Gammaproteobacteria</taxon>
        <taxon>Alteromonadales</taxon>
        <taxon>Alteromonadaceae</taxon>
        <taxon>Glaciecola</taxon>
    </lineage>
</organism>
<keyword evidence="1" id="KW-0812">Transmembrane</keyword>
<accession>A0ABU2ZRP3</accession>
<sequence length="141" mass="15618">MNHSHIPNVNHYFLSGSPLFAPFFAPLFALSLLVIGSLISPNNALADEILKKAATAACDNIKMCISKQIGNDENIPPAMQQMINGLAKEACNGLYQMHQKLDQKQYYMPILQCYQAMSKISCKDLENKVQAQACEKLDDAL</sequence>
<evidence type="ECO:0000313" key="2">
    <source>
        <dbReference type="EMBL" id="MDT0595303.1"/>
    </source>
</evidence>
<keyword evidence="1" id="KW-0472">Membrane</keyword>